<protein>
    <submittedName>
        <fullName evidence="5">UDP-N-acetyl-D-glucosamine 6-dehydrogenase</fullName>
        <ecNumber evidence="5">1.1.1.136</ecNumber>
    </submittedName>
</protein>
<comment type="similarity">
    <text evidence="3">Belongs to the UDP-glucose/GDP-mannose dehydrogenase family.</text>
</comment>
<dbReference type="PIRSF" id="PIRSF500136">
    <property type="entry name" value="UDP_ManNAc_DH"/>
    <property type="match status" value="1"/>
</dbReference>
<dbReference type="SUPFAM" id="SSF48179">
    <property type="entry name" value="6-phosphogluconate dehydrogenase C-terminal domain-like"/>
    <property type="match status" value="1"/>
</dbReference>
<dbReference type="InterPro" id="IPR014026">
    <property type="entry name" value="UDP-Glc/GDP-Man_DH_dimer"/>
</dbReference>
<dbReference type="GO" id="GO:0047004">
    <property type="term" value="F:UDP-N-acetylglucosamine 6-dehydrogenase activity"/>
    <property type="evidence" value="ECO:0007669"/>
    <property type="project" value="UniProtKB-EC"/>
</dbReference>
<accession>A0A9W4G5W3</accession>
<dbReference type="AlphaFoldDB" id="A0A9W4G5W3"/>
<dbReference type="SUPFAM" id="SSF52413">
    <property type="entry name" value="UDP-glucose/GDP-mannose dehydrogenase C-terminal domain"/>
    <property type="match status" value="1"/>
</dbReference>
<dbReference type="InterPro" id="IPR001732">
    <property type="entry name" value="UDP-Glc/GDP-Man_DH_N"/>
</dbReference>
<evidence type="ECO:0000256" key="3">
    <source>
        <dbReference type="PIRNR" id="PIRNR000124"/>
    </source>
</evidence>
<dbReference type="EMBL" id="LR882967">
    <property type="protein sequence ID" value="CAD5948616.1"/>
    <property type="molecule type" value="Genomic_DNA"/>
</dbReference>
<evidence type="ECO:0000313" key="6">
    <source>
        <dbReference type="Proteomes" id="UP001153719"/>
    </source>
</evidence>
<dbReference type="KEGG" id="ppsu:NO713_02407"/>
<gene>
    <name evidence="5" type="primary">wbpA</name>
    <name evidence="5" type="ORF">NO713_02407</name>
</gene>
<evidence type="ECO:0000256" key="1">
    <source>
        <dbReference type="ARBA" id="ARBA00023002"/>
    </source>
</evidence>
<dbReference type="InterPro" id="IPR036220">
    <property type="entry name" value="UDP-Glc/GDP-Man_DH_C_sf"/>
</dbReference>
<organism evidence="5 6">
    <name type="scientific">Planktothrix pseudagardhii</name>
    <dbReference type="NCBI Taxonomy" id="132604"/>
    <lineage>
        <taxon>Bacteria</taxon>
        <taxon>Bacillati</taxon>
        <taxon>Cyanobacteriota</taxon>
        <taxon>Cyanophyceae</taxon>
        <taxon>Oscillatoriophycideae</taxon>
        <taxon>Oscillatoriales</taxon>
        <taxon>Microcoleaceae</taxon>
        <taxon>Planktothrix</taxon>
    </lineage>
</organism>
<sequence length="442" mass="49192">MNNINESLESIKDKIKNHTATLSVVGLGYVGLPFAVEKAKVGFSVVGIEQNPIRAEKVNLADNYISDVKDEELKQVVARGKLKAVTNFDNVADSDAIVICVPTPLTKNLTPNLSYIESVTREIANHLRPGQLITLESTTYPGTTDEVIKPILEEVSGLKQGEDFFLAHSPERVDPGNKRYTTHNTNKVVGASDANSLDVAVLFYQQTILNIVPVSNAKVAELVKVFENTFRAVNIALVNELAILCDRMNLNVWEVLDAANTKPFGIMPFYPGPGVGGHCIPLDPHYLEWKAKEFNFNTHFIALAGEVNRQMPEFVRHKTWRVLNQKGMSVSKSQILIIGAAYKKDIEDWRESPAIVVMEYLLEDGATLFYHDPYVPSLNIGERTLSSVELTDDVIASADLILILTDHSQIDYYHLVEKAQAVLDTRGVTRQLKDHEEKVTLL</sequence>
<name>A0A9W4G5W3_9CYAN</name>
<dbReference type="InterPro" id="IPR008927">
    <property type="entry name" value="6-PGluconate_DH-like_C_sf"/>
</dbReference>
<dbReference type="InterPro" id="IPR028359">
    <property type="entry name" value="UDP_ManNAc/GlcNAc_DH"/>
</dbReference>
<dbReference type="EC" id="1.1.1.136" evidence="5"/>
<dbReference type="PIRSF" id="PIRSF000124">
    <property type="entry name" value="UDPglc_GDPman_dh"/>
    <property type="match status" value="1"/>
</dbReference>
<dbReference type="Pfam" id="PF03721">
    <property type="entry name" value="UDPG_MGDP_dh_N"/>
    <property type="match status" value="1"/>
</dbReference>
<feature type="domain" description="UDP-glucose/GDP-mannose dehydrogenase C-terminal" evidence="4">
    <location>
        <begin position="336"/>
        <end position="431"/>
    </location>
</feature>
<dbReference type="SUPFAM" id="SSF51735">
    <property type="entry name" value="NAD(P)-binding Rossmann-fold domains"/>
    <property type="match status" value="1"/>
</dbReference>
<dbReference type="InterPro" id="IPR036291">
    <property type="entry name" value="NAD(P)-bd_dom_sf"/>
</dbReference>
<evidence type="ECO:0000313" key="5">
    <source>
        <dbReference type="EMBL" id="CAD5948616.1"/>
    </source>
</evidence>
<dbReference type="GO" id="GO:0016628">
    <property type="term" value="F:oxidoreductase activity, acting on the CH-CH group of donors, NAD or NADP as acceptor"/>
    <property type="evidence" value="ECO:0007669"/>
    <property type="project" value="InterPro"/>
</dbReference>
<keyword evidence="1 5" id="KW-0560">Oxidoreductase</keyword>
<dbReference type="Pfam" id="PF00984">
    <property type="entry name" value="UDPG_MGDP_dh"/>
    <property type="match status" value="1"/>
</dbReference>
<dbReference type="Pfam" id="PF03720">
    <property type="entry name" value="UDPG_MGDP_dh_C"/>
    <property type="match status" value="1"/>
</dbReference>
<dbReference type="InterPro" id="IPR017476">
    <property type="entry name" value="UDP-Glc/GDP-Man"/>
</dbReference>
<evidence type="ECO:0000259" key="4">
    <source>
        <dbReference type="SMART" id="SM00984"/>
    </source>
</evidence>
<dbReference type="NCBIfam" id="TIGR03026">
    <property type="entry name" value="NDP-sugDHase"/>
    <property type="match status" value="1"/>
</dbReference>
<dbReference type="GO" id="GO:0000271">
    <property type="term" value="P:polysaccharide biosynthetic process"/>
    <property type="evidence" value="ECO:0007669"/>
    <property type="project" value="InterPro"/>
</dbReference>
<keyword evidence="2" id="KW-0520">NAD</keyword>
<dbReference type="GO" id="GO:0051287">
    <property type="term" value="F:NAD binding"/>
    <property type="evidence" value="ECO:0007669"/>
    <property type="project" value="InterPro"/>
</dbReference>
<keyword evidence="6" id="KW-1185">Reference proteome</keyword>
<dbReference type="Proteomes" id="UP001153719">
    <property type="component" value="Chromosome"/>
</dbReference>
<dbReference type="RefSeq" id="WP_254173808.1">
    <property type="nucleotide sequence ID" value="NZ_LR882967.1"/>
</dbReference>
<reference evidence="5" key="1">
    <citation type="submission" date="2020-09" db="EMBL/GenBank/DDBJ databases">
        <authorList>
            <person name="Blom J."/>
        </authorList>
    </citation>
    <scope>NUCLEOTIDE SEQUENCE</scope>
    <source>
        <strain evidence="5">No.713</strain>
    </source>
</reference>
<dbReference type="PANTHER" id="PTHR43491">
    <property type="entry name" value="UDP-N-ACETYL-D-MANNOSAMINE DEHYDROGENASE"/>
    <property type="match status" value="1"/>
</dbReference>
<dbReference type="PANTHER" id="PTHR43491:SF1">
    <property type="entry name" value="UDP-N-ACETYL-D-MANNOSAMINE DEHYDROGENASE"/>
    <property type="match status" value="1"/>
</dbReference>
<evidence type="ECO:0000256" key="2">
    <source>
        <dbReference type="ARBA" id="ARBA00023027"/>
    </source>
</evidence>
<dbReference type="SMART" id="SM00984">
    <property type="entry name" value="UDPG_MGDP_dh_C"/>
    <property type="match status" value="1"/>
</dbReference>
<dbReference type="Gene3D" id="3.40.50.720">
    <property type="entry name" value="NAD(P)-binding Rossmann-like Domain"/>
    <property type="match status" value="2"/>
</dbReference>
<proteinExistence type="inferred from homology"/>
<dbReference type="InterPro" id="IPR014027">
    <property type="entry name" value="UDP-Glc/GDP-Man_DH_C"/>
</dbReference>